<protein>
    <submittedName>
        <fullName evidence="2">Uncharacterized protein</fullName>
    </submittedName>
</protein>
<dbReference type="Proteomes" id="UP000005950">
    <property type="component" value="Unassembled WGS sequence"/>
</dbReference>
<name>B9YAL2_9FIRM</name>
<dbReference type="HOGENOM" id="CLU_3290798_0_0_9"/>
<accession>B9YAL2</accession>
<evidence type="ECO:0000313" key="3">
    <source>
        <dbReference type="Proteomes" id="UP000005950"/>
    </source>
</evidence>
<sequence length="40" mass="4564">MFIRKPEIQNKKTPSDEVRRKAGDSQEGIISKPGVFIICF</sequence>
<evidence type="ECO:0000313" key="2">
    <source>
        <dbReference type="EMBL" id="EEF66978.1"/>
    </source>
</evidence>
<feature type="compositionally biased region" description="Basic and acidic residues" evidence="1">
    <location>
        <begin position="1"/>
        <end position="24"/>
    </location>
</feature>
<reference evidence="2 3" key="2">
    <citation type="submission" date="2009-02" db="EMBL/GenBank/DDBJ databases">
        <title>Draft genome sequence of Holdemania filiformis DSM 12042.</title>
        <authorList>
            <person name="Sudarsanam P."/>
            <person name="Ley R."/>
            <person name="Guruge J."/>
            <person name="Turnbaugh P.J."/>
            <person name="Mahowald M."/>
            <person name="Liep D."/>
            <person name="Gordon J."/>
        </authorList>
    </citation>
    <scope>NUCLEOTIDE SEQUENCE [LARGE SCALE GENOMIC DNA]</scope>
    <source>
        <strain evidence="2 3">DSM 12042</strain>
    </source>
</reference>
<gene>
    <name evidence="2" type="ORF">HOLDEFILI_02869</name>
</gene>
<proteinExistence type="predicted"/>
<reference evidence="2 3" key="1">
    <citation type="submission" date="2008-12" db="EMBL/GenBank/DDBJ databases">
        <authorList>
            <person name="Fulton L."/>
            <person name="Clifton S."/>
            <person name="Fulton B."/>
            <person name="Xu J."/>
            <person name="Minx P."/>
            <person name="Pepin K.H."/>
            <person name="Johnson M."/>
            <person name="Bhonagiri V."/>
            <person name="Nash W.E."/>
            <person name="Mardis E.R."/>
            <person name="Wilson R.K."/>
        </authorList>
    </citation>
    <scope>NUCLEOTIDE SEQUENCE [LARGE SCALE GENOMIC DNA]</scope>
    <source>
        <strain evidence="2 3">DSM 12042</strain>
    </source>
</reference>
<organism evidence="2 3">
    <name type="scientific">Holdemania filiformis DSM 12042</name>
    <dbReference type="NCBI Taxonomy" id="545696"/>
    <lineage>
        <taxon>Bacteria</taxon>
        <taxon>Bacillati</taxon>
        <taxon>Bacillota</taxon>
        <taxon>Erysipelotrichia</taxon>
        <taxon>Erysipelotrichales</taxon>
        <taxon>Erysipelotrichaceae</taxon>
        <taxon>Holdemania</taxon>
    </lineage>
</organism>
<feature type="region of interest" description="Disordered" evidence="1">
    <location>
        <begin position="1"/>
        <end position="25"/>
    </location>
</feature>
<comment type="caution">
    <text evidence="2">The sequence shown here is derived from an EMBL/GenBank/DDBJ whole genome shotgun (WGS) entry which is preliminary data.</text>
</comment>
<evidence type="ECO:0000256" key="1">
    <source>
        <dbReference type="SAM" id="MobiDB-lite"/>
    </source>
</evidence>
<dbReference type="AlphaFoldDB" id="B9YAL2"/>
<dbReference type="EMBL" id="ACCF01000183">
    <property type="protein sequence ID" value="EEF66978.1"/>
    <property type="molecule type" value="Genomic_DNA"/>
</dbReference>